<dbReference type="AlphaFoldDB" id="A0A8B8P8J9"/>
<dbReference type="InterPro" id="IPR003615">
    <property type="entry name" value="HNH_nuc"/>
</dbReference>
<dbReference type="InterPro" id="IPR014001">
    <property type="entry name" value="Helicase_ATP-bd"/>
</dbReference>
<organism evidence="5 6">
    <name type="scientific">Rhodamnia argentea</name>
    <dbReference type="NCBI Taxonomy" id="178133"/>
    <lineage>
        <taxon>Eukaryota</taxon>
        <taxon>Viridiplantae</taxon>
        <taxon>Streptophyta</taxon>
        <taxon>Embryophyta</taxon>
        <taxon>Tracheophyta</taxon>
        <taxon>Spermatophyta</taxon>
        <taxon>Magnoliopsida</taxon>
        <taxon>eudicotyledons</taxon>
        <taxon>Gunneridae</taxon>
        <taxon>Pentapetalae</taxon>
        <taxon>rosids</taxon>
        <taxon>malvids</taxon>
        <taxon>Myrtales</taxon>
        <taxon>Myrtaceae</taxon>
        <taxon>Myrtoideae</taxon>
        <taxon>Myrteae</taxon>
        <taxon>Australasian group</taxon>
        <taxon>Rhodamnia</taxon>
    </lineage>
</organism>
<feature type="domain" description="Helicase C-terminal" evidence="4">
    <location>
        <begin position="530"/>
        <end position="688"/>
    </location>
</feature>
<dbReference type="KEGG" id="rarg:115741312"/>
<dbReference type="PROSITE" id="PS51192">
    <property type="entry name" value="HELICASE_ATP_BIND_1"/>
    <property type="match status" value="1"/>
</dbReference>
<dbReference type="Pfam" id="PF00271">
    <property type="entry name" value="Helicase_C"/>
    <property type="match status" value="1"/>
</dbReference>
<evidence type="ECO:0000259" key="3">
    <source>
        <dbReference type="PROSITE" id="PS51192"/>
    </source>
</evidence>
<dbReference type="InterPro" id="IPR038718">
    <property type="entry name" value="SNF2-like_sf"/>
</dbReference>
<protein>
    <submittedName>
        <fullName evidence="6">DNA annealing helicase and endonuclease ZRANB3 isoform X1</fullName>
    </submittedName>
</protein>
<feature type="region of interest" description="Disordered" evidence="2">
    <location>
        <begin position="712"/>
        <end position="738"/>
    </location>
</feature>
<dbReference type="PANTHER" id="PTHR45766:SF5">
    <property type="entry name" value="SNF2 DOMAIN-CONTAINING PROTEIN _ HELICASE DOMAIN-CONTAINING PROTEIN _ HNH ENDONUCLEASE DOMAIN-CONTAINING PROTEIN"/>
    <property type="match status" value="1"/>
</dbReference>
<dbReference type="GO" id="GO:0016787">
    <property type="term" value="F:hydrolase activity"/>
    <property type="evidence" value="ECO:0007669"/>
    <property type="project" value="UniProtKB-KW"/>
</dbReference>
<dbReference type="GO" id="GO:0005524">
    <property type="term" value="F:ATP binding"/>
    <property type="evidence" value="ECO:0007669"/>
    <property type="project" value="InterPro"/>
</dbReference>
<keyword evidence="1" id="KW-0378">Hydrolase</keyword>
<keyword evidence="6" id="KW-0347">Helicase</keyword>
<gene>
    <name evidence="6" type="primary">LOC115741312</name>
</gene>
<evidence type="ECO:0000256" key="2">
    <source>
        <dbReference type="SAM" id="MobiDB-lite"/>
    </source>
</evidence>
<dbReference type="SMART" id="SM00507">
    <property type="entry name" value="HNHc"/>
    <property type="match status" value="1"/>
</dbReference>
<dbReference type="GO" id="GO:0043596">
    <property type="term" value="C:nuclear replication fork"/>
    <property type="evidence" value="ECO:0007669"/>
    <property type="project" value="TreeGrafter"/>
</dbReference>
<dbReference type="GO" id="GO:0003676">
    <property type="term" value="F:nucleic acid binding"/>
    <property type="evidence" value="ECO:0007669"/>
    <property type="project" value="InterPro"/>
</dbReference>
<evidence type="ECO:0000313" key="6">
    <source>
        <dbReference type="RefSeq" id="XP_030531027.1"/>
    </source>
</evidence>
<dbReference type="CDD" id="cd00085">
    <property type="entry name" value="HNHc"/>
    <property type="match status" value="1"/>
</dbReference>
<dbReference type="Pfam" id="PF00176">
    <property type="entry name" value="SNF2-rel_dom"/>
    <property type="match status" value="1"/>
</dbReference>
<dbReference type="PROSITE" id="PS51194">
    <property type="entry name" value="HELICASE_CTER"/>
    <property type="match status" value="1"/>
</dbReference>
<dbReference type="GO" id="GO:0004520">
    <property type="term" value="F:DNA endonuclease activity"/>
    <property type="evidence" value="ECO:0007669"/>
    <property type="project" value="TreeGrafter"/>
</dbReference>
<reference evidence="6" key="1">
    <citation type="submission" date="2025-08" db="UniProtKB">
        <authorList>
            <consortium name="RefSeq"/>
        </authorList>
    </citation>
    <scope>IDENTIFICATION</scope>
    <source>
        <tissue evidence="6">Leaf</tissue>
    </source>
</reference>
<dbReference type="GO" id="GO:0004386">
    <property type="term" value="F:helicase activity"/>
    <property type="evidence" value="ECO:0007669"/>
    <property type="project" value="UniProtKB-KW"/>
</dbReference>
<dbReference type="FunFam" id="3.40.50.10810:FF:000065">
    <property type="entry name" value="SNF2 DNA repair protein, putative"/>
    <property type="match status" value="1"/>
</dbReference>
<dbReference type="PANTHER" id="PTHR45766">
    <property type="entry name" value="DNA ANNEALING HELICASE AND ENDONUCLEASE ZRANB3 FAMILY MEMBER"/>
    <property type="match status" value="1"/>
</dbReference>
<evidence type="ECO:0000259" key="4">
    <source>
        <dbReference type="PROSITE" id="PS51194"/>
    </source>
</evidence>
<dbReference type="Gene3D" id="3.40.50.10810">
    <property type="entry name" value="Tandem AAA-ATPase domain"/>
    <property type="match status" value="1"/>
</dbReference>
<dbReference type="InterPro" id="IPR002711">
    <property type="entry name" value="HNH"/>
</dbReference>
<dbReference type="Gene3D" id="3.40.50.300">
    <property type="entry name" value="P-loop containing nucleotide triphosphate hydrolases"/>
    <property type="match status" value="1"/>
</dbReference>
<dbReference type="SUPFAM" id="SSF52540">
    <property type="entry name" value="P-loop containing nucleoside triphosphate hydrolases"/>
    <property type="match status" value="2"/>
</dbReference>
<name>A0A8B8P8J9_9MYRT</name>
<evidence type="ECO:0000313" key="5">
    <source>
        <dbReference type="Proteomes" id="UP000827889"/>
    </source>
</evidence>
<dbReference type="Pfam" id="PF01844">
    <property type="entry name" value="HNH"/>
    <property type="match status" value="1"/>
</dbReference>
<dbReference type="GO" id="GO:0008270">
    <property type="term" value="F:zinc ion binding"/>
    <property type="evidence" value="ECO:0007669"/>
    <property type="project" value="InterPro"/>
</dbReference>
<dbReference type="GeneID" id="115741312"/>
<dbReference type="CDD" id="cd18793">
    <property type="entry name" value="SF2_C_SNF"/>
    <property type="match status" value="1"/>
</dbReference>
<evidence type="ECO:0000256" key="1">
    <source>
        <dbReference type="ARBA" id="ARBA00022801"/>
    </source>
</evidence>
<keyword evidence="6" id="KW-0547">Nucleotide-binding</keyword>
<dbReference type="OrthoDB" id="2801544at2759"/>
<dbReference type="GO" id="GO:0031297">
    <property type="term" value="P:replication fork processing"/>
    <property type="evidence" value="ECO:0007669"/>
    <property type="project" value="TreeGrafter"/>
</dbReference>
<dbReference type="Proteomes" id="UP000827889">
    <property type="component" value="Chromosome 6"/>
</dbReference>
<keyword evidence="6" id="KW-0067">ATP-binding</keyword>
<keyword evidence="6" id="KW-0540">Nuclease</keyword>
<dbReference type="RefSeq" id="XP_030531027.1">
    <property type="nucleotide sequence ID" value="XM_030675167.2"/>
</dbReference>
<feature type="domain" description="Helicase ATP-binding" evidence="3">
    <location>
        <begin position="222"/>
        <end position="390"/>
    </location>
</feature>
<keyword evidence="6" id="KW-0255">Endonuclease</keyword>
<dbReference type="GO" id="GO:0006281">
    <property type="term" value="P:DNA repair"/>
    <property type="evidence" value="ECO:0007669"/>
    <property type="project" value="TreeGrafter"/>
</dbReference>
<sequence>MEMEEEEITEEQRLRAEANRLAALAKRKAVAGSSINPQQYPHGHWTLFKCRKLSPATTIAKQAKPFDNVAGARAPSGEAVAEKFMVRLEICSPDSFSATPLPLLGFTYPGEDESMRRLVDCLAGVMPSHFTQNLAGGKACVYKLRDYDAVIRCLKSFKSIVIEEIPWGTFNVIEKLSHSFIVGQWIPCRPEHLPDEKVDELIGKLPRKILDTLLPFQVDGVKFGLRRGGRCLIADEMGLGKTLQAIAIASCFLDEGSILIVCPAILRFSWAEELERWFPCLPTDIHLVAIFSVFGHLNNPSHLQKWPKIVVISYKMLHHLRRSMLDQEWSLLIVDESHHIRSSKKSAEPEEIKSVLDVAAKVRRIILLSGTPSLSRPYDIFHQINMLWPGLLGKDKFDFARTYCDVKFDQGYQGKVFKDYSKGIRLEELNILLRQTVMIRRLKEHVLVHLPPKRRQILRILLKKSDIISAKAAVRVVDGDALDDITLGNTDQSDDSNGRDRLRNLSYQEVGIAKLSGFREWLSLHPLIAASDEVVDSPNCHKMIVFAHHHRVLDGVQDIICEKGIGFTRIDGNTLPRDRQSAVMSFQSSNQVKIAIIGITAGGVGLNLSSAKTVVFLELPPSPSWMLQAEDRAHRQGQTNAVNIYYFCAKDTTDDLHWQYLRKSLYRVSSTTNGKRDAILDIAVDNVSYFGICDKTDRSYIQMLEEIACSQLSQKEDPTKTEEDDGKPAPADPVKADENCSNIKKSPLVEESALTTRVGNGECADVVEIDQNIVNFINSLRFEVSQYTGRIHLYTCTPGTDSRPRPLFHSFRPEDVNLQSALSPDNKFLENSRGYIHGLLTFINQWNTLRPIQRRKLLGKPLQLPLAIELCYLKEGINHDGLGLLKGKSRRRTTPLFEISHPLPENAVWKKVHLVGSYCKKDKEYTQGWTMMDGPLCKLCQSPCVGENAKRPEYFEDLFCNSGCYEEYRLRTSAGFLRQELFRIERGVCTNCQIDCHQLVKCLKPLSVENRRYYIKRQAPNLASRKKLVDKLVNAPTEGNAWHADHIVPVFRGGGECRLENMRTLCVACHFDVTAAQRAERHASRVEGKRRLKEILSGLKNDCNMGQTEAKSKWIQQQNCSLCTMYCFSTRFNDDKHMKAAET</sequence>
<dbReference type="InterPro" id="IPR001650">
    <property type="entry name" value="Helicase_C-like"/>
</dbReference>
<dbReference type="SMART" id="SM00487">
    <property type="entry name" value="DEXDc"/>
    <property type="match status" value="1"/>
</dbReference>
<dbReference type="SMART" id="SM00490">
    <property type="entry name" value="HELICc"/>
    <property type="match status" value="1"/>
</dbReference>
<dbReference type="InterPro" id="IPR027417">
    <property type="entry name" value="P-loop_NTPase"/>
</dbReference>
<proteinExistence type="predicted"/>
<dbReference type="InterPro" id="IPR000330">
    <property type="entry name" value="SNF2_N"/>
</dbReference>
<dbReference type="InterPro" id="IPR049730">
    <property type="entry name" value="SNF2/RAD54-like_C"/>
</dbReference>
<dbReference type="Gene3D" id="1.10.30.50">
    <property type="match status" value="1"/>
</dbReference>
<accession>A0A8B8P8J9</accession>
<keyword evidence="5" id="KW-1185">Reference proteome</keyword>